<reference evidence="4" key="2">
    <citation type="journal article" date="2023" name="IMA Fungus">
        <title>Comparative genomic study of the Penicillium genus elucidates a diverse pangenome and 15 lateral gene transfer events.</title>
        <authorList>
            <person name="Petersen C."/>
            <person name="Sorensen T."/>
            <person name="Nielsen M.R."/>
            <person name="Sondergaard T.E."/>
            <person name="Sorensen J.L."/>
            <person name="Fitzpatrick D.A."/>
            <person name="Frisvad J.C."/>
            <person name="Nielsen K.L."/>
        </authorList>
    </citation>
    <scope>NUCLEOTIDE SEQUENCE</scope>
    <source>
        <strain evidence="4">IBT 30728</strain>
    </source>
</reference>
<evidence type="ECO:0000256" key="2">
    <source>
        <dbReference type="SAM" id="Phobius"/>
    </source>
</evidence>
<name>A0A9W9XLQ8_9EURO</name>
<feature type="transmembrane region" description="Helical" evidence="2">
    <location>
        <begin position="147"/>
        <end position="167"/>
    </location>
</feature>
<dbReference type="Proteomes" id="UP001148312">
    <property type="component" value="Unassembled WGS sequence"/>
</dbReference>
<feature type="compositionally biased region" description="Polar residues" evidence="1">
    <location>
        <begin position="107"/>
        <end position="118"/>
    </location>
</feature>
<gene>
    <name evidence="4" type="ORF">N7539_000463</name>
</gene>
<dbReference type="RefSeq" id="XP_056794360.1">
    <property type="nucleotide sequence ID" value="XM_056930067.1"/>
</dbReference>
<dbReference type="EMBL" id="JAPWDQ010000001">
    <property type="protein sequence ID" value="KAJ5495347.1"/>
    <property type="molecule type" value="Genomic_DNA"/>
</dbReference>
<keyword evidence="5" id="KW-1185">Reference proteome</keyword>
<accession>A0A9W9XLQ8</accession>
<keyword evidence="2" id="KW-0812">Transmembrane</keyword>
<dbReference type="AlphaFoldDB" id="A0A9W9XLQ8"/>
<evidence type="ECO:0000313" key="5">
    <source>
        <dbReference type="Proteomes" id="UP001148312"/>
    </source>
</evidence>
<keyword evidence="2" id="KW-1133">Transmembrane helix</keyword>
<reference evidence="4" key="1">
    <citation type="submission" date="2022-12" db="EMBL/GenBank/DDBJ databases">
        <authorList>
            <person name="Petersen C."/>
        </authorList>
    </citation>
    <scope>NUCLEOTIDE SEQUENCE</scope>
    <source>
        <strain evidence="4">IBT 30728</strain>
    </source>
</reference>
<evidence type="ECO:0000313" key="4">
    <source>
        <dbReference type="EMBL" id="KAJ5495347.1"/>
    </source>
</evidence>
<sequence length="171" mass="18482">MILSRLALILAMTTLVTSASGIPLSSTRGTVVVARDHVDRVKSSSTPDYTHDDTTVQDDPLRGSYLLSESIAEDQRIADQLAAMREAGFLAPGHDDRLPPTPEASHPKTNNAEQQSAQPVQDWISALDQVAETQSVAQLALSILPPLRFFVIASTAIAILTIIRGCLRARR</sequence>
<keyword evidence="3" id="KW-0732">Signal</keyword>
<evidence type="ECO:0000256" key="1">
    <source>
        <dbReference type="SAM" id="MobiDB-lite"/>
    </source>
</evidence>
<feature type="chain" id="PRO_5040974385" evidence="3">
    <location>
        <begin position="22"/>
        <end position="171"/>
    </location>
</feature>
<proteinExistence type="predicted"/>
<organism evidence="4 5">
    <name type="scientific">Penicillium diatomitis</name>
    <dbReference type="NCBI Taxonomy" id="2819901"/>
    <lineage>
        <taxon>Eukaryota</taxon>
        <taxon>Fungi</taxon>
        <taxon>Dikarya</taxon>
        <taxon>Ascomycota</taxon>
        <taxon>Pezizomycotina</taxon>
        <taxon>Eurotiomycetes</taxon>
        <taxon>Eurotiomycetidae</taxon>
        <taxon>Eurotiales</taxon>
        <taxon>Aspergillaceae</taxon>
        <taxon>Penicillium</taxon>
    </lineage>
</organism>
<feature type="region of interest" description="Disordered" evidence="1">
    <location>
        <begin position="91"/>
        <end position="118"/>
    </location>
</feature>
<feature type="signal peptide" evidence="3">
    <location>
        <begin position="1"/>
        <end position="21"/>
    </location>
</feature>
<comment type="caution">
    <text evidence="4">The sequence shown here is derived from an EMBL/GenBank/DDBJ whole genome shotgun (WGS) entry which is preliminary data.</text>
</comment>
<evidence type="ECO:0000256" key="3">
    <source>
        <dbReference type="SAM" id="SignalP"/>
    </source>
</evidence>
<keyword evidence="2" id="KW-0472">Membrane</keyword>
<dbReference type="GeneID" id="81620316"/>
<protein>
    <submittedName>
        <fullName evidence="4">Uncharacterized protein</fullName>
    </submittedName>
</protein>